<dbReference type="EMBL" id="CAJNOG010000418">
    <property type="protein sequence ID" value="CAF1231143.1"/>
    <property type="molecule type" value="Genomic_DNA"/>
</dbReference>
<feature type="transmembrane region" description="Helical" evidence="5">
    <location>
        <begin position="57"/>
        <end position="78"/>
    </location>
</feature>
<feature type="transmembrane region" description="Helical" evidence="5">
    <location>
        <begin position="256"/>
        <end position="276"/>
    </location>
</feature>
<comment type="caution">
    <text evidence="7">The sequence shown here is derived from an EMBL/GenBank/DDBJ whole genome shotgun (WGS) entry which is preliminary data.</text>
</comment>
<evidence type="ECO:0000313" key="9">
    <source>
        <dbReference type="Proteomes" id="UP000663845"/>
    </source>
</evidence>
<dbReference type="Pfam" id="PF00001">
    <property type="entry name" value="7tm_1"/>
    <property type="match status" value="1"/>
</dbReference>
<gene>
    <name evidence="7" type="ORF">JYZ213_LOCUS28549</name>
    <name evidence="8" type="ORF">OXD698_LOCUS1801</name>
</gene>
<dbReference type="Gene3D" id="1.20.1070.10">
    <property type="entry name" value="Rhodopsin 7-helix transmembrane proteins"/>
    <property type="match status" value="1"/>
</dbReference>
<evidence type="ECO:0000256" key="1">
    <source>
        <dbReference type="ARBA" id="ARBA00004370"/>
    </source>
</evidence>
<evidence type="ECO:0000259" key="6">
    <source>
        <dbReference type="PROSITE" id="PS50262"/>
    </source>
</evidence>
<feature type="transmembrane region" description="Helical" evidence="5">
    <location>
        <begin position="138"/>
        <end position="156"/>
    </location>
</feature>
<feature type="domain" description="G-protein coupled receptors family 1 profile" evidence="6">
    <location>
        <begin position="37"/>
        <end position="316"/>
    </location>
</feature>
<dbReference type="GO" id="GO:0016020">
    <property type="term" value="C:membrane"/>
    <property type="evidence" value="ECO:0007669"/>
    <property type="project" value="UniProtKB-SubCell"/>
</dbReference>
<keyword evidence="2 5" id="KW-0812">Transmembrane</keyword>
<dbReference type="AlphaFoldDB" id="A0A814YMR9"/>
<dbReference type="Proteomes" id="UP000663844">
    <property type="component" value="Unassembled WGS sequence"/>
</dbReference>
<reference evidence="7" key="1">
    <citation type="submission" date="2021-02" db="EMBL/GenBank/DDBJ databases">
        <authorList>
            <person name="Nowell W R."/>
        </authorList>
    </citation>
    <scope>NUCLEOTIDE SEQUENCE</scope>
</reference>
<proteinExistence type="predicted"/>
<dbReference type="GO" id="GO:0004930">
    <property type="term" value="F:G protein-coupled receptor activity"/>
    <property type="evidence" value="ECO:0007669"/>
    <property type="project" value="InterPro"/>
</dbReference>
<feature type="transmembrane region" description="Helical" evidence="5">
    <location>
        <begin position="296"/>
        <end position="317"/>
    </location>
</feature>
<dbReference type="InterPro" id="IPR017452">
    <property type="entry name" value="GPCR_Rhodpsn_7TM"/>
</dbReference>
<dbReference type="Proteomes" id="UP000663845">
    <property type="component" value="Unassembled WGS sequence"/>
</dbReference>
<dbReference type="InterPro" id="IPR000276">
    <property type="entry name" value="GPCR_Rhodpsn"/>
</dbReference>
<feature type="transmembrane region" description="Helical" evidence="5">
    <location>
        <begin position="98"/>
        <end position="117"/>
    </location>
</feature>
<evidence type="ECO:0000313" key="7">
    <source>
        <dbReference type="EMBL" id="CAF1231143.1"/>
    </source>
</evidence>
<dbReference type="SUPFAM" id="SSF81321">
    <property type="entry name" value="Family A G protein-coupled receptor-like"/>
    <property type="match status" value="1"/>
</dbReference>
<evidence type="ECO:0000256" key="2">
    <source>
        <dbReference type="ARBA" id="ARBA00022692"/>
    </source>
</evidence>
<dbReference type="PANTHER" id="PTHR46641">
    <property type="entry name" value="FMRFAMIDE RECEPTOR-RELATED"/>
    <property type="match status" value="1"/>
</dbReference>
<keyword evidence="3 5" id="KW-1133">Transmembrane helix</keyword>
<dbReference type="InterPro" id="IPR052954">
    <property type="entry name" value="GPCR-Ligand_Int"/>
</dbReference>
<organism evidence="7 9">
    <name type="scientific">Adineta steineri</name>
    <dbReference type="NCBI Taxonomy" id="433720"/>
    <lineage>
        <taxon>Eukaryota</taxon>
        <taxon>Metazoa</taxon>
        <taxon>Spiralia</taxon>
        <taxon>Gnathifera</taxon>
        <taxon>Rotifera</taxon>
        <taxon>Eurotatoria</taxon>
        <taxon>Bdelloidea</taxon>
        <taxon>Adinetida</taxon>
        <taxon>Adinetidae</taxon>
        <taxon>Adineta</taxon>
    </lineage>
</organism>
<dbReference type="PANTHER" id="PTHR46641:SF18">
    <property type="entry name" value="G-PROTEIN COUPLED RECEPTORS FAMILY 1 PROFILE DOMAIN-CONTAINING PROTEIN"/>
    <property type="match status" value="1"/>
</dbReference>
<evidence type="ECO:0000256" key="3">
    <source>
        <dbReference type="ARBA" id="ARBA00022989"/>
    </source>
</evidence>
<feature type="transmembrane region" description="Helical" evidence="5">
    <location>
        <begin position="188"/>
        <end position="210"/>
    </location>
</feature>
<dbReference type="EMBL" id="CAJOAZ010000054">
    <property type="protein sequence ID" value="CAF3509670.1"/>
    <property type="molecule type" value="Genomic_DNA"/>
</dbReference>
<keyword evidence="4 5" id="KW-0472">Membrane</keyword>
<evidence type="ECO:0000256" key="5">
    <source>
        <dbReference type="SAM" id="Phobius"/>
    </source>
</evidence>
<comment type="subcellular location">
    <subcellularLocation>
        <location evidence="1">Membrane</location>
    </subcellularLocation>
</comment>
<name>A0A814YMR9_9BILA</name>
<protein>
    <recommendedName>
        <fullName evidence="6">G-protein coupled receptors family 1 profile domain-containing protein</fullName>
    </recommendedName>
</protein>
<accession>A0A814YMR9</accession>
<sequence length="351" mass="40327">MNNTTTIISGSLSSSMQALRLSTTVLGILVYSTGFIGNFLSLLLFIQKELRQVSTGLTFLLLNIFSTIHLLSLLVEYLDTVFQVQVIPNAIFRCQFILWLQNATRTICSFLAATVSLDRFLRSEYPMKSRLWCTKKNVIKLFAIYCFFSVTFYTFFFDPLNIFNDQGQCSFPIPSTFRLFALNILPPIRFIIICVLPVIIMVGCGGRMLYNIQQSKKRVIQQPAKTKVDIATIIPPSSKGSNVTEETRKERANIDYMLLLMVLANVAAYIITQIPFNVYTLYYGYETSDDYTVYSLMRAFLLMWSSVYFGIGFYLFCITSPQFRKQFITKIKTLCTYHPHPPRGTRLQRAR</sequence>
<dbReference type="PROSITE" id="PS50262">
    <property type="entry name" value="G_PROTEIN_RECEP_F1_2"/>
    <property type="match status" value="1"/>
</dbReference>
<evidence type="ECO:0000313" key="8">
    <source>
        <dbReference type="EMBL" id="CAF3509670.1"/>
    </source>
</evidence>
<evidence type="ECO:0000256" key="4">
    <source>
        <dbReference type="ARBA" id="ARBA00023136"/>
    </source>
</evidence>
<feature type="transmembrane region" description="Helical" evidence="5">
    <location>
        <begin position="25"/>
        <end position="45"/>
    </location>
</feature>